<dbReference type="OrthoDB" id="194358at2759"/>
<dbReference type="PANTHER" id="PTHR24148">
    <property type="entry name" value="ANKYRIN REPEAT DOMAIN-CONTAINING PROTEIN 39 HOMOLOG-RELATED"/>
    <property type="match status" value="1"/>
</dbReference>
<dbReference type="InterPro" id="IPR010730">
    <property type="entry name" value="HET"/>
</dbReference>
<dbReference type="EMBL" id="PUHP01000844">
    <property type="protein sequence ID" value="TQN67744.1"/>
    <property type="molecule type" value="Genomic_DNA"/>
</dbReference>
<reference evidence="2 3" key="1">
    <citation type="journal article" date="2019" name="Sci. Rep.">
        <title>Colletotrichum shisoi sp. nov., an anthracnose pathogen of Perilla frutescens in Japan: molecular phylogenetic, morphological and genomic evidence.</title>
        <authorList>
            <person name="Gan P."/>
            <person name="Tsushima A."/>
            <person name="Hiroyama R."/>
            <person name="Narusaka M."/>
            <person name="Takano Y."/>
            <person name="Narusaka Y."/>
            <person name="Kawaradani M."/>
            <person name="Damm U."/>
            <person name="Shirasu K."/>
        </authorList>
    </citation>
    <scope>NUCLEOTIDE SEQUENCE [LARGE SCALE GENOMIC DNA]</scope>
    <source>
        <strain evidence="2 3">PG-2018a</strain>
    </source>
</reference>
<proteinExistence type="predicted"/>
<sequence length="638" mass="71824">MAFFEYEPLDLGAKSFRLLMLHPGAGGELACDIFQASLEPEDIIPYEALSYAWGSNDLSESIIVNRRRLPITKSLFHAMNHLRRDTGRILWVDAVCIDQSNVAERGHQVGQMGDVYREVEQVLIWLGPSSYEIKILMDFLRALYRDTSRRKDAGDLSQAQEDWLSTQQDTGIGRAALDDILRQGLTSLLEEPWFTRVWILQEVSHARTASVCCGRWTAPAHMLSSAATLVGVDPSPQRRAVMDLMPNPFTRRSAKTKTLHTLLREFRMSRASDPRDMVYALLGIASDITLGDPNGLLLPDYSKTEAQLVQDLQAFLFFGDVEQQMGNIDDLRGFLALLPTLTDQACRESIASGRVEDVKRFLGGRGRFEMADVPSNALSSVRNKRGRLFVRDLSQFRNSSLIMSGDDLESVFKQLDLREAKTLLDLCGGNLWISGEFATAFRRNGRKRKNTQVLKFLLRQENSGVHVTQYGFAEMAAFCDAKTMRTVIERQDLSCHITSRVSLMAYLNEKHGRGIMTMLLTWKDDRVQVTEDGLLKTLELNDADVVGLLRWRGVQSVRVTGTGTNPADPEGSWTSTVTFDGDSTVCRRDAEEVRQKLRESWEGVITADVVYINHGIGEDLVEEVEGRQQGDGAWRRQM</sequence>
<dbReference type="Proteomes" id="UP000326340">
    <property type="component" value="Unassembled WGS sequence"/>
</dbReference>
<protein>
    <submittedName>
        <fullName evidence="2">Heterokaryon incompatibility protein 6, OR allele</fullName>
    </submittedName>
</protein>
<evidence type="ECO:0000313" key="2">
    <source>
        <dbReference type="EMBL" id="TQN67744.1"/>
    </source>
</evidence>
<gene>
    <name evidence="2" type="primary">Het-6-21</name>
    <name evidence="2" type="ORF">CSHISOI_07708</name>
</gene>
<dbReference type="PANTHER" id="PTHR24148:SF64">
    <property type="entry name" value="HETEROKARYON INCOMPATIBILITY DOMAIN-CONTAINING PROTEIN"/>
    <property type="match status" value="1"/>
</dbReference>
<feature type="domain" description="Heterokaryon incompatibility" evidence="1">
    <location>
        <begin position="46"/>
        <end position="202"/>
    </location>
</feature>
<dbReference type="AlphaFoldDB" id="A0A5Q4BMN8"/>
<organism evidence="2 3">
    <name type="scientific">Colletotrichum shisoi</name>
    <dbReference type="NCBI Taxonomy" id="2078593"/>
    <lineage>
        <taxon>Eukaryota</taxon>
        <taxon>Fungi</taxon>
        <taxon>Dikarya</taxon>
        <taxon>Ascomycota</taxon>
        <taxon>Pezizomycotina</taxon>
        <taxon>Sordariomycetes</taxon>
        <taxon>Hypocreomycetidae</taxon>
        <taxon>Glomerellales</taxon>
        <taxon>Glomerellaceae</taxon>
        <taxon>Colletotrichum</taxon>
        <taxon>Colletotrichum destructivum species complex</taxon>
    </lineage>
</organism>
<comment type="caution">
    <text evidence="2">The sequence shown here is derived from an EMBL/GenBank/DDBJ whole genome shotgun (WGS) entry which is preliminary data.</text>
</comment>
<evidence type="ECO:0000259" key="1">
    <source>
        <dbReference type="Pfam" id="PF06985"/>
    </source>
</evidence>
<dbReference type="InterPro" id="IPR052895">
    <property type="entry name" value="HetReg/Transcr_Mod"/>
</dbReference>
<accession>A0A5Q4BMN8</accession>
<name>A0A5Q4BMN8_9PEZI</name>
<evidence type="ECO:0000313" key="3">
    <source>
        <dbReference type="Proteomes" id="UP000326340"/>
    </source>
</evidence>
<keyword evidence="3" id="KW-1185">Reference proteome</keyword>
<dbReference type="Pfam" id="PF06985">
    <property type="entry name" value="HET"/>
    <property type="match status" value="1"/>
</dbReference>